<evidence type="ECO:0000313" key="1">
    <source>
        <dbReference type="EMBL" id="PIM53347.1"/>
    </source>
</evidence>
<comment type="caution">
    <text evidence="1">The sequence shown here is derived from an EMBL/GenBank/DDBJ whole genome shotgun (WGS) entry which is preliminary data.</text>
</comment>
<keyword evidence="2" id="KW-1185">Reference proteome</keyword>
<reference evidence="1 2" key="1">
    <citation type="submission" date="2017-11" db="EMBL/GenBank/DDBJ databases">
        <title>Draft genome sequence of Mitsuaria sp. HWN-4.</title>
        <authorList>
            <person name="Gundlapally S.R."/>
        </authorList>
    </citation>
    <scope>NUCLEOTIDE SEQUENCE [LARGE SCALE GENOMIC DNA]</scope>
    <source>
        <strain evidence="1 2">HWN-4</strain>
    </source>
</reference>
<evidence type="ECO:0000313" key="2">
    <source>
        <dbReference type="Proteomes" id="UP000231501"/>
    </source>
</evidence>
<name>A0A2G9CAB0_9BURK</name>
<dbReference type="AlphaFoldDB" id="A0A2G9CAB0"/>
<proteinExistence type="predicted"/>
<protein>
    <submittedName>
        <fullName evidence="1">Uncharacterized protein</fullName>
    </submittedName>
</protein>
<organism evidence="1 2">
    <name type="scientific">Roseateles chitinivorans</name>
    <dbReference type="NCBI Taxonomy" id="2917965"/>
    <lineage>
        <taxon>Bacteria</taxon>
        <taxon>Pseudomonadati</taxon>
        <taxon>Pseudomonadota</taxon>
        <taxon>Betaproteobacteria</taxon>
        <taxon>Burkholderiales</taxon>
        <taxon>Sphaerotilaceae</taxon>
        <taxon>Roseateles</taxon>
    </lineage>
</organism>
<accession>A0A2G9CAB0</accession>
<gene>
    <name evidence="1" type="ORF">CS062_10000</name>
</gene>
<dbReference type="Proteomes" id="UP000231501">
    <property type="component" value="Unassembled WGS sequence"/>
</dbReference>
<dbReference type="EMBL" id="PEOG01000022">
    <property type="protein sequence ID" value="PIM53347.1"/>
    <property type="molecule type" value="Genomic_DNA"/>
</dbReference>
<sequence>MADAAGQVENSARQVFMDRQVDPNPFMDMFVCPRNERWLPRLLQLDDGKTHFEAQGAAHLFSYEGITRRCDGLLQDLRRRGVAVTPVP</sequence>